<dbReference type="EMBL" id="VBOT01000168">
    <property type="protein sequence ID" value="TMQ47725.1"/>
    <property type="molecule type" value="Genomic_DNA"/>
</dbReference>
<dbReference type="InterPro" id="IPR020616">
    <property type="entry name" value="Thiolase_N"/>
</dbReference>
<dbReference type="Pfam" id="PF00108">
    <property type="entry name" value="Thiolase_N"/>
    <property type="match status" value="1"/>
</dbReference>
<dbReference type="PROSITE" id="PS00737">
    <property type="entry name" value="THIOLASE_2"/>
    <property type="match status" value="1"/>
</dbReference>
<name>A0A538S8N2_UNCEI</name>
<dbReference type="EC" id="2.3.1.16" evidence="4"/>
<dbReference type="GO" id="GO:0010124">
    <property type="term" value="P:phenylacetate catabolic process"/>
    <property type="evidence" value="ECO:0007669"/>
    <property type="project" value="TreeGrafter"/>
</dbReference>
<evidence type="ECO:0000256" key="1">
    <source>
        <dbReference type="ARBA" id="ARBA00010982"/>
    </source>
</evidence>
<evidence type="ECO:0000256" key="6">
    <source>
        <dbReference type="RuleBase" id="RU003557"/>
    </source>
</evidence>
<feature type="active site" description="Proton acceptor" evidence="5">
    <location>
        <position position="345"/>
    </location>
</feature>
<evidence type="ECO:0000256" key="5">
    <source>
        <dbReference type="PIRSR" id="PIRSR000429-1"/>
    </source>
</evidence>
<feature type="domain" description="Thiolase C-terminal" evidence="8">
    <location>
        <begin position="267"/>
        <end position="388"/>
    </location>
</feature>
<dbReference type="AlphaFoldDB" id="A0A538S8N2"/>
<evidence type="ECO:0000259" key="8">
    <source>
        <dbReference type="Pfam" id="PF02803"/>
    </source>
</evidence>
<dbReference type="PANTHER" id="PTHR43853:SF21">
    <property type="entry name" value="STEROID 3-KETOACYL-COA THIOLASE"/>
    <property type="match status" value="1"/>
</dbReference>
<dbReference type="GO" id="GO:0006635">
    <property type="term" value="P:fatty acid beta-oxidation"/>
    <property type="evidence" value="ECO:0007669"/>
    <property type="project" value="TreeGrafter"/>
</dbReference>
<dbReference type="Pfam" id="PF02803">
    <property type="entry name" value="Thiolase_C"/>
    <property type="match status" value="1"/>
</dbReference>
<evidence type="ECO:0000256" key="2">
    <source>
        <dbReference type="ARBA" id="ARBA00022679"/>
    </source>
</evidence>
<dbReference type="FunFam" id="3.40.47.10:FF:000010">
    <property type="entry name" value="Acetyl-CoA acetyltransferase (Thiolase)"/>
    <property type="match status" value="1"/>
</dbReference>
<evidence type="ECO:0000313" key="10">
    <source>
        <dbReference type="Proteomes" id="UP000320184"/>
    </source>
</evidence>
<feature type="domain" description="Thiolase N-terminal" evidence="7">
    <location>
        <begin position="12"/>
        <end position="259"/>
    </location>
</feature>
<gene>
    <name evidence="9" type="ORF">E6K73_13240</name>
</gene>
<dbReference type="PROSITE" id="PS00099">
    <property type="entry name" value="THIOLASE_3"/>
    <property type="match status" value="1"/>
</dbReference>
<dbReference type="NCBIfam" id="TIGR01930">
    <property type="entry name" value="AcCoA-C-Actrans"/>
    <property type="match status" value="1"/>
</dbReference>
<accession>A0A538S8N2</accession>
<dbReference type="GO" id="GO:0003988">
    <property type="term" value="F:acetyl-CoA C-acyltransferase activity"/>
    <property type="evidence" value="ECO:0007669"/>
    <property type="project" value="UniProtKB-EC"/>
</dbReference>
<feature type="active site" description="Proton acceptor" evidence="5">
    <location>
        <position position="375"/>
    </location>
</feature>
<dbReference type="InterPro" id="IPR020613">
    <property type="entry name" value="Thiolase_CS"/>
</dbReference>
<organism evidence="9 10">
    <name type="scientific">Eiseniibacteriota bacterium</name>
    <dbReference type="NCBI Taxonomy" id="2212470"/>
    <lineage>
        <taxon>Bacteria</taxon>
        <taxon>Candidatus Eiseniibacteriota</taxon>
    </lineage>
</organism>
<dbReference type="Proteomes" id="UP000320184">
    <property type="component" value="Unassembled WGS sequence"/>
</dbReference>
<reference evidence="9 10" key="1">
    <citation type="journal article" date="2019" name="Nat. Microbiol.">
        <title>Mediterranean grassland soil C-N compound turnover is dependent on rainfall and depth, and is mediated by genomically divergent microorganisms.</title>
        <authorList>
            <person name="Diamond S."/>
            <person name="Andeer P.F."/>
            <person name="Li Z."/>
            <person name="Crits-Christoph A."/>
            <person name="Burstein D."/>
            <person name="Anantharaman K."/>
            <person name="Lane K.R."/>
            <person name="Thomas B.C."/>
            <person name="Pan C."/>
            <person name="Northen T.R."/>
            <person name="Banfield J.F."/>
        </authorList>
    </citation>
    <scope>NUCLEOTIDE SEQUENCE [LARGE SCALE GENOMIC DNA]</scope>
    <source>
        <strain evidence="9">WS_3</strain>
    </source>
</reference>
<evidence type="ECO:0000256" key="3">
    <source>
        <dbReference type="ARBA" id="ARBA00023315"/>
    </source>
</evidence>
<dbReference type="GO" id="GO:0005737">
    <property type="term" value="C:cytoplasm"/>
    <property type="evidence" value="ECO:0007669"/>
    <property type="project" value="UniProtKB-ARBA"/>
</dbReference>
<dbReference type="Gene3D" id="3.40.47.10">
    <property type="match status" value="1"/>
</dbReference>
<dbReference type="InterPro" id="IPR002155">
    <property type="entry name" value="Thiolase"/>
</dbReference>
<proteinExistence type="inferred from homology"/>
<dbReference type="PIRSF" id="PIRSF000429">
    <property type="entry name" value="Ac-CoA_Ac_transf"/>
    <property type="match status" value="1"/>
</dbReference>
<protein>
    <recommendedName>
        <fullName evidence="4">acetyl-CoA C-acyltransferase</fullName>
        <ecNumber evidence="4">2.3.1.16</ecNumber>
    </recommendedName>
</protein>
<dbReference type="PANTHER" id="PTHR43853">
    <property type="entry name" value="3-KETOACYL-COA THIOLASE, PEROXISOMAL"/>
    <property type="match status" value="1"/>
</dbReference>
<dbReference type="SUPFAM" id="SSF53901">
    <property type="entry name" value="Thiolase-like"/>
    <property type="match status" value="2"/>
</dbReference>
<dbReference type="InterPro" id="IPR016039">
    <property type="entry name" value="Thiolase-like"/>
</dbReference>
<evidence type="ECO:0000256" key="4">
    <source>
        <dbReference type="ARBA" id="ARBA00024073"/>
    </source>
</evidence>
<dbReference type="InterPro" id="IPR020610">
    <property type="entry name" value="Thiolase_AS"/>
</dbReference>
<keyword evidence="3 6" id="KW-0012">Acyltransferase</keyword>
<dbReference type="InterPro" id="IPR020617">
    <property type="entry name" value="Thiolase_C"/>
</dbReference>
<comment type="caution">
    <text evidence="9">The sequence shown here is derived from an EMBL/GenBank/DDBJ whole genome shotgun (WGS) entry which is preliminary data.</text>
</comment>
<feature type="active site" description="Acyl-thioester intermediate" evidence="5">
    <location>
        <position position="97"/>
    </location>
</feature>
<evidence type="ECO:0000313" key="9">
    <source>
        <dbReference type="EMBL" id="TMQ47725.1"/>
    </source>
</evidence>
<evidence type="ECO:0000259" key="7">
    <source>
        <dbReference type="Pfam" id="PF00108"/>
    </source>
</evidence>
<keyword evidence="2 6" id="KW-0808">Transferase</keyword>
<dbReference type="CDD" id="cd00751">
    <property type="entry name" value="thiolase"/>
    <property type="match status" value="1"/>
</dbReference>
<dbReference type="InterPro" id="IPR050215">
    <property type="entry name" value="Thiolase-like_sf_Thiolase"/>
</dbReference>
<comment type="similarity">
    <text evidence="1 6">Belongs to the thiolase-like superfamily. Thiolase family.</text>
</comment>
<sequence>MTHSQSTEAAWICAASRTPFARAGKGALAGTRPDDLLAALFRRLLEGLPGRAREEVDEVVVGCAYPEAEQGRNAARAIALAAGLPDHVPAMTLTRMCASSLEATAIACAKVRLGEASLVLVGGVESMSLIPIGGVKPSPNPELLERRPELYLAMGVTAERVARRFGIARSDQDAWALRSHRRAAASRARGIFAEEITPACADSDGGAREVREDDSIRADTSIERLAALAPAFEEGGTVTAGNACPTSDGAAALLVASESAARAHGLEPLGRFVSYAVAGVDPAVMGIGPVEAVPRALARAGLTMDRMDRIELNEAFASQVLAVMRQLQLPEERVNVNGGAIALGHPLGATGARLVATLLRELGRSGGRYGLATLCVGGGMGAAMVVERV</sequence>